<dbReference type="Gene3D" id="2.30.110.10">
    <property type="entry name" value="Electron Transport, Fmn-binding Protein, Chain A"/>
    <property type="match status" value="1"/>
</dbReference>
<evidence type="ECO:0000256" key="4">
    <source>
        <dbReference type="SAM" id="MobiDB-lite"/>
    </source>
</evidence>
<dbReference type="Proteomes" id="UP000189857">
    <property type="component" value="Unassembled WGS sequence"/>
</dbReference>
<dbReference type="SUPFAM" id="SSF50475">
    <property type="entry name" value="FMN-binding split barrel"/>
    <property type="match status" value="1"/>
</dbReference>
<evidence type="ECO:0000256" key="1">
    <source>
        <dbReference type="ARBA" id="ARBA00001917"/>
    </source>
</evidence>
<dbReference type="PROSITE" id="PS51257">
    <property type="entry name" value="PROKAR_LIPOPROTEIN"/>
    <property type="match status" value="1"/>
</dbReference>
<dbReference type="RefSeq" id="WP_078787052.1">
    <property type="nucleotide sequence ID" value="NZ_FMTO01000006.1"/>
</dbReference>
<keyword evidence="7" id="KW-1185">Reference proteome</keyword>
<evidence type="ECO:0000313" key="6">
    <source>
        <dbReference type="EMBL" id="SJZ65801.1"/>
    </source>
</evidence>
<dbReference type="InterPro" id="IPR012349">
    <property type="entry name" value="Split_barrel_FMN-bd"/>
</dbReference>
<feature type="region of interest" description="Disordered" evidence="4">
    <location>
        <begin position="186"/>
        <end position="263"/>
    </location>
</feature>
<proteinExistence type="inferred from homology"/>
<comment type="cofactor">
    <cofactor evidence="1">
        <name>FMN</name>
        <dbReference type="ChEBI" id="CHEBI:58210"/>
    </cofactor>
</comment>
<dbReference type="Pfam" id="PF01613">
    <property type="entry name" value="Flavin_Reduct"/>
    <property type="match status" value="1"/>
</dbReference>
<dbReference type="EMBL" id="FUXA01000007">
    <property type="protein sequence ID" value="SJZ65801.1"/>
    <property type="molecule type" value="Genomic_DNA"/>
</dbReference>
<comment type="similarity">
    <text evidence="3">Belongs to the flavoredoxin family.</text>
</comment>
<gene>
    <name evidence="6" type="ORF">SAMN02745110_01206</name>
</gene>
<dbReference type="InterPro" id="IPR052174">
    <property type="entry name" value="Flavoredoxin"/>
</dbReference>
<feature type="domain" description="Flavin reductase like" evidence="5">
    <location>
        <begin position="11"/>
        <end position="157"/>
    </location>
</feature>
<dbReference type="AlphaFoldDB" id="A0A1T4MG18"/>
<reference evidence="6 7" key="1">
    <citation type="submission" date="2017-02" db="EMBL/GenBank/DDBJ databases">
        <authorList>
            <person name="Peterson S.W."/>
        </authorList>
    </citation>
    <scope>NUCLEOTIDE SEQUENCE [LARGE SCALE GENOMIC DNA]</scope>
    <source>
        <strain evidence="6 7">ATCC 17233</strain>
    </source>
</reference>
<evidence type="ECO:0000256" key="2">
    <source>
        <dbReference type="ARBA" id="ARBA00022630"/>
    </source>
</evidence>
<sequence>MAREDFKPGNMLYPLPAVLVSCQRPGEKPNALTIAWAGTICSDPAMVSISIRPSRYSYDIINETKEFVINLVNDDLVFAADYCGVKSGKDVDKFKEMKLTPVEINGVSCPGIDESPVCIGCKVVEVKKLGTHDMFIANVVSVSANKKYMDEKGKFELNSSGLMVYSHGDYFTLGESLGSFGYSVRKNSGKKSGESTNKSANNNASDKASRNANKNTSKSASISVSKSTSINVRKNTSKNVSDKSGKNFGKNFGKSIRKNKYNK</sequence>
<dbReference type="SMART" id="SM00903">
    <property type="entry name" value="Flavin_Reduct"/>
    <property type="match status" value="1"/>
</dbReference>
<evidence type="ECO:0000313" key="7">
    <source>
        <dbReference type="Proteomes" id="UP000189857"/>
    </source>
</evidence>
<dbReference type="PANTHER" id="PTHR43567:SF1">
    <property type="entry name" value="FLAVOREDOXIN"/>
    <property type="match status" value="1"/>
</dbReference>
<accession>A0A1T4MG18</accession>
<dbReference type="GO" id="GO:0016646">
    <property type="term" value="F:oxidoreductase activity, acting on the CH-NH group of donors, NAD or NADP as acceptor"/>
    <property type="evidence" value="ECO:0007669"/>
    <property type="project" value="UniProtKB-ARBA"/>
</dbReference>
<dbReference type="PANTHER" id="PTHR43567">
    <property type="entry name" value="FLAVOREDOXIN-RELATED-RELATED"/>
    <property type="match status" value="1"/>
</dbReference>
<name>A0A1T4MG18_9FIRM</name>
<protein>
    <submittedName>
        <fullName evidence="6">NADH-FMN oxidoreductase RutF, flavin reductase (DIM6/NTAB) family</fullName>
    </submittedName>
</protein>
<organism evidence="6 7">
    <name type="scientific">Eubacterium ruminantium</name>
    <dbReference type="NCBI Taxonomy" id="42322"/>
    <lineage>
        <taxon>Bacteria</taxon>
        <taxon>Bacillati</taxon>
        <taxon>Bacillota</taxon>
        <taxon>Clostridia</taxon>
        <taxon>Eubacteriales</taxon>
        <taxon>Eubacteriaceae</taxon>
        <taxon>Eubacterium</taxon>
    </lineage>
</organism>
<dbReference type="InterPro" id="IPR002563">
    <property type="entry name" value="Flavin_Rdtase-like_dom"/>
</dbReference>
<dbReference type="GO" id="GO:0010181">
    <property type="term" value="F:FMN binding"/>
    <property type="evidence" value="ECO:0007669"/>
    <property type="project" value="InterPro"/>
</dbReference>
<keyword evidence="2" id="KW-0285">Flavoprotein</keyword>
<dbReference type="OrthoDB" id="9794638at2"/>
<feature type="compositionally biased region" description="Low complexity" evidence="4">
    <location>
        <begin position="197"/>
        <end position="232"/>
    </location>
</feature>
<evidence type="ECO:0000259" key="5">
    <source>
        <dbReference type="SMART" id="SM00903"/>
    </source>
</evidence>
<evidence type="ECO:0000256" key="3">
    <source>
        <dbReference type="ARBA" id="ARBA00038054"/>
    </source>
</evidence>